<evidence type="ECO:0000256" key="9">
    <source>
        <dbReference type="ARBA" id="ARBA00022827"/>
    </source>
</evidence>
<comment type="pathway">
    <text evidence="1">Cofactor biosynthesis; FAD biosynthesis; FAD from FMN: step 1/1.</text>
</comment>
<evidence type="ECO:0000256" key="1">
    <source>
        <dbReference type="ARBA" id="ARBA00004726"/>
    </source>
</evidence>
<dbReference type="InterPro" id="IPR014729">
    <property type="entry name" value="Rossmann-like_a/b/a_fold"/>
</dbReference>
<dbReference type="Pfam" id="PF06574">
    <property type="entry name" value="FAD_syn"/>
    <property type="match status" value="1"/>
</dbReference>
<dbReference type="InterPro" id="IPR015864">
    <property type="entry name" value="FAD_synthase"/>
</dbReference>
<proteinExistence type="inferred from homology"/>
<dbReference type="GO" id="GO:0008531">
    <property type="term" value="F:riboflavin kinase activity"/>
    <property type="evidence" value="ECO:0007669"/>
    <property type="project" value="TreeGrafter"/>
</dbReference>
<keyword evidence="4" id="KW-0285">Flavoprotein</keyword>
<evidence type="ECO:0000313" key="13">
    <source>
        <dbReference type="EMBL" id="MBB6446917.1"/>
    </source>
</evidence>
<dbReference type="CDD" id="cd02064">
    <property type="entry name" value="FAD_synthetase_N"/>
    <property type="match status" value="1"/>
</dbReference>
<gene>
    <name evidence="13" type="ORF">HNR53_003582</name>
</gene>
<dbReference type="FunFam" id="3.40.50.620:FF:000021">
    <property type="entry name" value="Riboflavin biosynthesis protein"/>
    <property type="match status" value="1"/>
</dbReference>
<evidence type="ECO:0000256" key="11">
    <source>
        <dbReference type="ARBA" id="ARBA00049494"/>
    </source>
</evidence>
<comment type="similarity">
    <text evidence="2">Belongs to the RibF family.</text>
</comment>
<sequence length="279" mass="31764">METIFITRENLLFCQEKAERSVMALGFFDGLHRGHCEVIKTASHKAKENNVSLSVMSFFPHPKTVISNGKRQVCYLMPLSEKKERLRELGVDTFYMVEFDQEFASLAPEQFVAEYLLGLGVVHAVAGFDFSYGYKGTGNMERLKRDANGLIEVTKVEKVECKGEKISSTCIRERLLSGKVEELPDFLGSFYEVQCDWDGFSLKPHPYYTLPAPGTYFVTLQNGLRSVEAEMSVTETHSLKTLTPLPFFLKGRLSIIWHRRLSEEKSQPRGERKLLISSI</sequence>
<evidence type="ECO:0000256" key="2">
    <source>
        <dbReference type="ARBA" id="ARBA00010214"/>
    </source>
</evidence>
<name>A0A7X0HU57_9BACI</name>
<feature type="domain" description="FAD synthetase" evidence="12">
    <location>
        <begin position="15"/>
        <end position="169"/>
    </location>
</feature>
<dbReference type="GO" id="GO:0003919">
    <property type="term" value="F:FMN adenylyltransferase activity"/>
    <property type="evidence" value="ECO:0007669"/>
    <property type="project" value="UniProtKB-EC"/>
</dbReference>
<dbReference type="RefSeq" id="WP_184528352.1">
    <property type="nucleotide sequence ID" value="NZ_JACHGK010000014.1"/>
</dbReference>
<keyword evidence="5" id="KW-0288">FMN</keyword>
<dbReference type="GO" id="GO:0006747">
    <property type="term" value="P:FAD biosynthetic process"/>
    <property type="evidence" value="ECO:0007669"/>
    <property type="project" value="UniProtKB-UniPathway"/>
</dbReference>
<keyword evidence="7 13" id="KW-0548">Nucleotidyltransferase</keyword>
<organism evidence="13 14">
    <name type="scientific">Bacillus benzoevorans</name>
    <dbReference type="NCBI Taxonomy" id="1456"/>
    <lineage>
        <taxon>Bacteria</taxon>
        <taxon>Bacillati</taxon>
        <taxon>Bacillota</taxon>
        <taxon>Bacilli</taxon>
        <taxon>Bacillales</taxon>
        <taxon>Bacillaceae</taxon>
        <taxon>Bacillus</taxon>
    </lineage>
</organism>
<dbReference type="InterPro" id="IPR023468">
    <property type="entry name" value="Riboflavin_kinase"/>
</dbReference>
<evidence type="ECO:0000256" key="10">
    <source>
        <dbReference type="ARBA" id="ARBA00022840"/>
    </source>
</evidence>
<dbReference type="Proteomes" id="UP000531594">
    <property type="component" value="Unassembled WGS sequence"/>
</dbReference>
<dbReference type="AlphaFoldDB" id="A0A7X0HU57"/>
<dbReference type="PANTHER" id="PTHR22749:SF6">
    <property type="entry name" value="RIBOFLAVIN KINASE"/>
    <property type="match status" value="1"/>
</dbReference>
<protein>
    <recommendedName>
        <fullName evidence="3">FAD synthase</fullName>
        <ecNumber evidence="3">2.7.7.2</ecNumber>
    </recommendedName>
</protein>
<accession>A0A7X0HU57</accession>
<evidence type="ECO:0000313" key="14">
    <source>
        <dbReference type="Proteomes" id="UP000531594"/>
    </source>
</evidence>
<reference evidence="13 14" key="1">
    <citation type="submission" date="2020-08" db="EMBL/GenBank/DDBJ databases">
        <title>Genomic Encyclopedia of Type Strains, Phase IV (KMG-IV): sequencing the most valuable type-strain genomes for metagenomic binning, comparative biology and taxonomic classification.</title>
        <authorList>
            <person name="Goeker M."/>
        </authorList>
    </citation>
    <scope>NUCLEOTIDE SEQUENCE [LARGE SCALE GENOMIC DNA]</scope>
    <source>
        <strain evidence="13 14">DSM 5391</strain>
    </source>
</reference>
<evidence type="ECO:0000256" key="4">
    <source>
        <dbReference type="ARBA" id="ARBA00022630"/>
    </source>
</evidence>
<keyword evidence="13" id="KW-0418">Kinase</keyword>
<evidence type="ECO:0000256" key="5">
    <source>
        <dbReference type="ARBA" id="ARBA00022643"/>
    </source>
</evidence>
<evidence type="ECO:0000256" key="8">
    <source>
        <dbReference type="ARBA" id="ARBA00022741"/>
    </source>
</evidence>
<keyword evidence="6 13" id="KW-0808">Transferase</keyword>
<keyword evidence="8" id="KW-0547">Nucleotide-binding</keyword>
<evidence type="ECO:0000256" key="6">
    <source>
        <dbReference type="ARBA" id="ARBA00022679"/>
    </source>
</evidence>
<dbReference type="GO" id="GO:0009398">
    <property type="term" value="P:FMN biosynthetic process"/>
    <property type="evidence" value="ECO:0007669"/>
    <property type="project" value="TreeGrafter"/>
</dbReference>
<dbReference type="PANTHER" id="PTHR22749">
    <property type="entry name" value="RIBOFLAVIN KINASE/FMN ADENYLYLTRANSFERASE"/>
    <property type="match status" value="1"/>
</dbReference>
<dbReference type="Gene3D" id="3.40.50.620">
    <property type="entry name" value="HUPs"/>
    <property type="match status" value="1"/>
</dbReference>
<comment type="catalytic activity">
    <reaction evidence="11">
        <text>FMN + ATP + H(+) = FAD + diphosphate</text>
        <dbReference type="Rhea" id="RHEA:17237"/>
        <dbReference type="ChEBI" id="CHEBI:15378"/>
        <dbReference type="ChEBI" id="CHEBI:30616"/>
        <dbReference type="ChEBI" id="CHEBI:33019"/>
        <dbReference type="ChEBI" id="CHEBI:57692"/>
        <dbReference type="ChEBI" id="CHEBI:58210"/>
        <dbReference type="EC" id="2.7.7.2"/>
    </reaction>
</comment>
<evidence type="ECO:0000256" key="7">
    <source>
        <dbReference type="ARBA" id="ARBA00022695"/>
    </source>
</evidence>
<dbReference type="GO" id="GO:0005524">
    <property type="term" value="F:ATP binding"/>
    <property type="evidence" value="ECO:0007669"/>
    <property type="project" value="UniProtKB-KW"/>
</dbReference>
<dbReference type="EMBL" id="JACHGK010000014">
    <property type="protein sequence ID" value="MBB6446917.1"/>
    <property type="molecule type" value="Genomic_DNA"/>
</dbReference>
<keyword evidence="14" id="KW-1185">Reference proteome</keyword>
<dbReference type="SUPFAM" id="SSF52374">
    <property type="entry name" value="Nucleotidylyl transferase"/>
    <property type="match status" value="1"/>
</dbReference>
<evidence type="ECO:0000256" key="3">
    <source>
        <dbReference type="ARBA" id="ARBA00012393"/>
    </source>
</evidence>
<comment type="caution">
    <text evidence="13">The sequence shown here is derived from an EMBL/GenBank/DDBJ whole genome shotgun (WGS) entry which is preliminary data.</text>
</comment>
<evidence type="ECO:0000259" key="12">
    <source>
        <dbReference type="Pfam" id="PF06574"/>
    </source>
</evidence>
<keyword evidence="9" id="KW-0274">FAD</keyword>
<dbReference type="EC" id="2.7.7.2" evidence="3"/>
<dbReference type="GO" id="GO:0009231">
    <property type="term" value="P:riboflavin biosynthetic process"/>
    <property type="evidence" value="ECO:0007669"/>
    <property type="project" value="InterPro"/>
</dbReference>
<dbReference type="UniPathway" id="UPA00277">
    <property type="reaction ID" value="UER00407"/>
</dbReference>
<keyword evidence="10" id="KW-0067">ATP-binding</keyword>